<dbReference type="GO" id="GO:0046872">
    <property type="term" value="F:metal ion binding"/>
    <property type="evidence" value="ECO:0007669"/>
    <property type="project" value="UniProtKB-KW"/>
</dbReference>
<feature type="transmembrane region" description="Helical" evidence="10">
    <location>
        <begin position="20"/>
        <end position="38"/>
    </location>
</feature>
<evidence type="ECO:0000256" key="9">
    <source>
        <dbReference type="ARBA" id="ARBA00023136"/>
    </source>
</evidence>
<feature type="transmembrane region" description="Helical" evidence="10">
    <location>
        <begin position="44"/>
        <end position="67"/>
    </location>
</feature>
<evidence type="ECO:0000256" key="4">
    <source>
        <dbReference type="ARBA" id="ARBA00022692"/>
    </source>
</evidence>
<keyword evidence="2" id="KW-0813">Transport</keyword>
<evidence type="ECO:0000313" key="12">
    <source>
        <dbReference type="EMBL" id="SFV62157.1"/>
    </source>
</evidence>
<keyword evidence="5" id="KW-0479">Metal-binding</keyword>
<evidence type="ECO:0000256" key="2">
    <source>
        <dbReference type="ARBA" id="ARBA00022448"/>
    </source>
</evidence>
<dbReference type="AlphaFoldDB" id="A0A1W1C8S6"/>
<dbReference type="Gene3D" id="1.20.810.10">
    <property type="entry name" value="Cytochrome Bc1 Complex, Chain C"/>
    <property type="match status" value="1"/>
</dbReference>
<feature type="domain" description="Cytochrome b/b6 C-terminal region profile" evidence="11">
    <location>
        <begin position="1"/>
        <end position="74"/>
    </location>
</feature>
<dbReference type="EC" id="1.10.2.2" evidence="12"/>
<dbReference type="InterPro" id="IPR005798">
    <property type="entry name" value="Cyt_b/b6_C"/>
</dbReference>
<evidence type="ECO:0000256" key="7">
    <source>
        <dbReference type="ARBA" id="ARBA00022989"/>
    </source>
</evidence>
<evidence type="ECO:0000256" key="5">
    <source>
        <dbReference type="ARBA" id="ARBA00022723"/>
    </source>
</evidence>
<evidence type="ECO:0000256" key="8">
    <source>
        <dbReference type="ARBA" id="ARBA00023004"/>
    </source>
</evidence>
<evidence type="ECO:0000256" key="1">
    <source>
        <dbReference type="ARBA" id="ARBA00004141"/>
    </source>
</evidence>
<evidence type="ECO:0000256" key="10">
    <source>
        <dbReference type="SAM" id="Phobius"/>
    </source>
</evidence>
<dbReference type="InterPro" id="IPR027387">
    <property type="entry name" value="Cytb/b6-like_sf"/>
</dbReference>
<dbReference type="EMBL" id="FPHE01000111">
    <property type="protein sequence ID" value="SFV62157.1"/>
    <property type="molecule type" value="Genomic_DNA"/>
</dbReference>
<keyword evidence="8" id="KW-0408">Iron</keyword>
<dbReference type="GO" id="GO:0016020">
    <property type="term" value="C:membrane"/>
    <property type="evidence" value="ECO:0007669"/>
    <property type="project" value="UniProtKB-SubCell"/>
</dbReference>
<evidence type="ECO:0000256" key="6">
    <source>
        <dbReference type="ARBA" id="ARBA00022982"/>
    </source>
</evidence>
<dbReference type="GO" id="GO:0016491">
    <property type="term" value="F:oxidoreductase activity"/>
    <property type="evidence" value="ECO:0007669"/>
    <property type="project" value="UniProtKB-KW"/>
</dbReference>
<accession>A0A1W1C8S6</accession>
<organism evidence="12">
    <name type="scientific">hydrothermal vent metagenome</name>
    <dbReference type="NCBI Taxonomy" id="652676"/>
    <lineage>
        <taxon>unclassified sequences</taxon>
        <taxon>metagenomes</taxon>
        <taxon>ecological metagenomes</taxon>
    </lineage>
</organism>
<keyword evidence="4 10" id="KW-0812">Transmembrane</keyword>
<dbReference type="Pfam" id="PF00032">
    <property type="entry name" value="Cytochrom_B_C"/>
    <property type="match status" value="1"/>
</dbReference>
<dbReference type="SUPFAM" id="SSF81648">
    <property type="entry name" value="a domain/subunit of cytochrome bc1 complex (Ubiquinol-cytochrome c reductase)"/>
    <property type="match status" value="1"/>
</dbReference>
<reference evidence="12" key="1">
    <citation type="submission" date="2016-10" db="EMBL/GenBank/DDBJ databases">
        <authorList>
            <person name="de Groot N.N."/>
        </authorList>
    </citation>
    <scope>NUCLEOTIDE SEQUENCE</scope>
</reference>
<dbReference type="GO" id="GO:0009055">
    <property type="term" value="F:electron transfer activity"/>
    <property type="evidence" value="ECO:0007669"/>
    <property type="project" value="InterPro"/>
</dbReference>
<dbReference type="PROSITE" id="PS51003">
    <property type="entry name" value="CYTB_CTER"/>
    <property type="match status" value="1"/>
</dbReference>
<keyword evidence="7 10" id="KW-1133">Transmembrane helix</keyword>
<protein>
    <submittedName>
        <fullName evidence="12">Ubiquinol--cytochrome c reductase, cytochrome B subunit</fullName>
        <ecNumber evidence="12">1.10.2.2</ecNumber>
    </submittedName>
</protein>
<comment type="subcellular location">
    <subcellularLocation>
        <location evidence="1">Membrane</location>
        <topology evidence="1">Multi-pass membrane protein</topology>
    </subcellularLocation>
</comment>
<name>A0A1W1C8S6_9ZZZZ</name>
<keyword evidence="9 10" id="KW-0472">Membrane</keyword>
<keyword evidence="3" id="KW-0349">Heme</keyword>
<keyword evidence="6" id="KW-0249">Electron transport</keyword>
<keyword evidence="12" id="KW-0560">Oxidoreductase</keyword>
<evidence type="ECO:0000256" key="3">
    <source>
        <dbReference type="ARBA" id="ARBA00022617"/>
    </source>
</evidence>
<proteinExistence type="predicted"/>
<evidence type="ECO:0000259" key="11">
    <source>
        <dbReference type="PROSITE" id="PS51003"/>
    </source>
</evidence>
<dbReference type="InterPro" id="IPR036150">
    <property type="entry name" value="Cyt_b/b6_C_sf"/>
</dbReference>
<sequence>MLPFLDRSPNVAPAHKRGAFNIWFWVMLVDMLILTFMGKLPPQGIWSSVGLVAALVFIALWVILPIITMTEKKK</sequence>
<gene>
    <name evidence="12" type="ORF">MNB_SV-12-1558</name>
</gene>